<dbReference type="AlphaFoldDB" id="A0A382VVT5"/>
<accession>A0A382VVT5</accession>
<proteinExistence type="predicted"/>
<reference evidence="1" key="1">
    <citation type="submission" date="2018-05" db="EMBL/GenBank/DDBJ databases">
        <authorList>
            <person name="Lanie J.A."/>
            <person name="Ng W.-L."/>
            <person name="Kazmierczak K.M."/>
            <person name="Andrzejewski T.M."/>
            <person name="Davidsen T.M."/>
            <person name="Wayne K.J."/>
            <person name="Tettelin H."/>
            <person name="Glass J.I."/>
            <person name="Rusch D."/>
            <person name="Podicherti R."/>
            <person name="Tsui H.-C.T."/>
            <person name="Winkler M.E."/>
        </authorList>
    </citation>
    <scope>NUCLEOTIDE SEQUENCE</scope>
</reference>
<organism evidence="1">
    <name type="scientific">marine metagenome</name>
    <dbReference type="NCBI Taxonomy" id="408172"/>
    <lineage>
        <taxon>unclassified sequences</taxon>
        <taxon>metagenomes</taxon>
        <taxon>ecological metagenomes</taxon>
    </lineage>
</organism>
<gene>
    <name evidence="1" type="ORF">METZ01_LOCUS402865</name>
</gene>
<feature type="non-terminal residue" evidence="1">
    <location>
        <position position="1"/>
    </location>
</feature>
<dbReference type="EMBL" id="UINC01154623">
    <property type="protein sequence ID" value="SVD50011.1"/>
    <property type="molecule type" value="Genomic_DNA"/>
</dbReference>
<protein>
    <submittedName>
        <fullName evidence="1">Uncharacterized protein</fullName>
    </submittedName>
</protein>
<name>A0A382VVT5_9ZZZZ</name>
<sequence>RMWIAFYSVQYLARKYAGEMISIPLDPFFSQTINGNLRTTGGDHGLNG</sequence>
<evidence type="ECO:0000313" key="1">
    <source>
        <dbReference type="EMBL" id="SVD50011.1"/>
    </source>
</evidence>